<dbReference type="SUPFAM" id="SSF51395">
    <property type="entry name" value="FMN-linked oxidoreductases"/>
    <property type="match status" value="1"/>
</dbReference>
<evidence type="ECO:0000256" key="3">
    <source>
        <dbReference type="ARBA" id="ARBA00022643"/>
    </source>
</evidence>
<evidence type="ECO:0000256" key="5">
    <source>
        <dbReference type="ARBA" id="ARBA00023002"/>
    </source>
</evidence>
<dbReference type="PANTHER" id="PTHR43303:SF4">
    <property type="entry name" value="NADPH DEHYDROGENASE C23G7.10C-RELATED"/>
    <property type="match status" value="1"/>
</dbReference>
<proteinExistence type="predicted"/>
<evidence type="ECO:0000313" key="8">
    <source>
        <dbReference type="Proteomes" id="UP001204376"/>
    </source>
</evidence>
<protein>
    <submittedName>
        <fullName evidence="7">NADH:flavin oxidoreductase</fullName>
    </submittedName>
</protein>
<dbReference type="Pfam" id="PF00724">
    <property type="entry name" value="Oxidored_FMN"/>
    <property type="match status" value="1"/>
</dbReference>
<dbReference type="RefSeq" id="WP_256537255.1">
    <property type="nucleotide sequence ID" value="NZ_JANHOH010000001.1"/>
</dbReference>
<organism evidence="7 8">
    <name type="scientific">Mucilaginibacter aquariorum</name>
    <dbReference type="NCBI Taxonomy" id="2967225"/>
    <lineage>
        <taxon>Bacteria</taxon>
        <taxon>Pseudomonadati</taxon>
        <taxon>Bacteroidota</taxon>
        <taxon>Sphingobacteriia</taxon>
        <taxon>Sphingobacteriales</taxon>
        <taxon>Sphingobacteriaceae</taxon>
        <taxon>Mucilaginibacter</taxon>
    </lineage>
</organism>
<comment type="caution">
    <text evidence="7">The sequence shown here is derived from an EMBL/GenBank/DDBJ whole genome shotgun (WGS) entry which is preliminary data.</text>
</comment>
<evidence type="ECO:0000256" key="1">
    <source>
        <dbReference type="ARBA" id="ARBA00001917"/>
    </source>
</evidence>
<keyword evidence="4" id="KW-0521">NADP</keyword>
<dbReference type="CDD" id="cd04747">
    <property type="entry name" value="OYE_like_5_FMN"/>
    <property type="match status" value="1"/>
</dbReference>
<keyword evidence="5" id="KW-0560">Oxidoreductase</keyword>
<reference evidence="7 8" key="1">
    <citation type="submission" date="2022-07" db="EMBL/GenBank/DDBJ databases">
        <title>Mucilaginibacter sp. JC4.</title>
        <authorList>
            <person name="Le V."/>
            <person name="Ko S.-R."/>
            <person name="Ahn C.-Y."/>
            <person name="Oh H.-M."/>
        </authorList>
    </citation>
    <scope>NUCLEOTIDE SEQUENCE [LARGE SCALE GENOMIC DNA]</scope>
    <source>
        <strain evidence="7 8">JC4</strain>
    </source>
</reference>
<gene>
    <name evidence="7" type="ORF">NPE20_03715</name>
</gene>
<dbReference type="Gene3D" id="3.20.20.70">
    <property type="entry name" value="Aldolase class I"/>
    <property type="match status" value="1"/>
</dbReference>
<dbReference type="InterPro" id="IPR013785">
    <property type="entry name" value="Aldolase_TIM"/>
</dbReference>
<dbReference type="InterPro" id="IPR001155">
    <property type="entry name" value="OxRdtase_FMN_N"/>
</dbReference>
<name>A0ABT1SXH0_9SPHI</name>
<feature type="domain" description="NADH:flavin oxidoreductase/NADH oxidase N-terminal" evidence="6">
    <location>
        <begin position="6"/>
        <end position="226"/>
    </location>
</feature>
<keyword evidence="3" id="KW-0288">FMN</keyword>
<sequence>MITQPLFSPFTYKNLTLKNRIIMPPMTRKHSPDGQPSEDMANYYARRAADAGMILSESTAINRPASKHYKNIPNFYGDGIKGWEKVIHLVHHHQGVMGPQLWHVGIAKPDPSGWMPPMHFEGPDMMTRGEIYATIDAFADAAMSAKNLGFDCVEIHAGHGYLIDQFFWQHTNHRRDSFGGKTLKERTAFAAEVVRAIRKKVGNEFVILIRLSQWKLQDYDVKLANTPNEMEDWLLPLAEAGADIFDCSQRRFWQPEFDGSDLSFAGWAKKITGQPSITVGAVGLSGEFLQSLFYGEGAQKTGFDELMRRFDRGEFDLVAVGRALLQDPQWISKIRKGRFDEIKDFNKDSLNQYY</sequence>
<evidence type="ECO:0000256" key="2">
    <source>
        <dbReference type="ARBA" id="ARBA00022630"/>
    </source>
</evidence>
<evidence type="ECO:0000259" key="6">
    <source>
        <dbReference type="Pfam" id="PF00724"/>
    </source>
</evidence>
<evidence type="ECO:0000256" key="4">
    <source>
        <dbReference type="ARBA" id="ARBA00022857"/>
    </source>
</evidence>
<dbReference type="PANTHER" id="PTHR43303">
    <property type="entry name" value="NADPH DEHYDROGENASE C23G7.10C-RELATED"/>
    <property type="match status" value="1"/>
</dbReference>
<comment type="cofactor">
    <cofactor evidence="1">
        <name>FMN</name>
        <dbReference type="ChEBI" id="CHEBI:58210"/>
    </cofactor>
</comment>
<keyword evidence="2" id="KW-0285">Flavoprotein</keyword>
<evidence type="ECO:0000313" key="7">
    <source>
        <dbReference type="EMBL" id="MCQ6957045.1"/>
    </source>
</evidence>
<accession>A0ABT1SXH0</accession>
<keyword evidence="8" id="KW-1185">Reference proteome</keyword>
<dbReference type="EMBL" id="JANHOH010000001">
    <property type="protein sequence ID" value="MCQ6957045.1"/>
    <property type="molecule type" value="Genomic_DNA"/>
</dbReference>
<dbReference type="Proteomes" id="UP001204376">
    <property type="component" value="Unassembled WGS sequence"/>
</dbReference>
<dbReference type="InterPro" id="IPR044152">
    <property type="entry name" value="YqjM-like"/>
</dbReference>